<dbReference type="GO" id="GO:0016779">
    <property type="term" value="F:nucleotidyltransferase activity"/>
    <property type="evidence" value="ECO:0007669"/>
    <property type="project" value="UniProtKB-KW"/>
</dbReference>
<dbReference type="EMBL" id="JBGXBU010000001">
    <property type="protein sequence ID" value="MFM4892552.1"/>
    <property type="molecule type" value="Genomic_DNA"/>
</dbReference>
<gene>
    <name evidence="4" type="primary">murU</name>
    <name evidence="4" type="ORF">ACEUDJ_06640</name>
</gene>
<comment type="caution">
    <text evidence="4">The sequence shown here is derived from an EMBL/GenBank/DDBJ whole genome shotgun (WGS) entry which is preliminary data.</text>
</comment>
<name>A0ABW9GP54_9GAMM</name>
<dbReference type="InterPro" id="IPR005835">
    <property type="entry name" value="NTP_transferase_dom"/>
</dbReference>
<dbReference type="RefSeq" id="WP_408788910.1">
    <property type="nucleotide sequence ID" value="NZ_JBGXBU010000001.1"/>
</dbReference>
<dbReference type="InterPro" id="IPR054790">
    <property type="entry name" value="MurU"/>
</dbReference>
<organism evidence="4 5">
    <name type="scientific">Aeromonas bivalvium</name>
    <dbReference type="NCBI Taxonomy" id="440079"/>
    <lineage>
        <taxon>Bacteria</taxon>
        <taxon>Pseudomonadati</taxon>
        <taxon>Pseudomonadota</taxon>
        <taxon>Gammaproteobacteria</taxon>
        <taxon>Aeromonadales</taxon>
        <taxon>Aeromonadaceae</taxon>
        <taxon>Aeromonas</taxon>
    </lineage>
</organism>
<dbReference type="PANTHER" id="PTHR43584">
    <property type="entry name" value="NUCLEOTIDYL TRANSFERASE"/>
    <property type="match status" value="1"/>
</dbReference>
<dbReference type="GeneID" id="97219761"/>
<accession>A0ABW9GP54</accession>
<proteinExistence type="predicted"/>
<evidence type="ECO:0000313" key="5">
    <source>
        <dbReference type="Proteomes" id="UP001630969"/>
    </source>
</evidence>
<evidence type="ECO:0000256" key="1">
    <source>
        <dbReference type="ARBA" id="ARBA00022679"/>
    </source>
</evidence>
<dbReference type="SUPFAM" id="SSF53448">
    <property type="entry name" value="Nucleotide-diphospho-sugar transferases"/>
    <property type="match status" value="1"/>
</dbReference>
<evidence type="ECO:0000256" key="2">
    <source>
        <dbReference type="ARBA" id="ARBA00022695"/>
    </source>
</evidence>
<dbReference type="InterPro" id="IPR029044">
    <property type="entry name" value="Nucleotide-diphossugar_trans"/>
</dbReference>
<evidence type="ECO:0000313" key="4">
    <source>
        <dbReference type="EMBL" id="MFM4892552.1"/>
    </source>
</evidence>
<sequence>MKAMILAAGRGERMRPLTDTLPKPLLAVGGKPLIVHHIEKLKAAGVSELVINHAWLGHKLVAALGDGRQFGVQIAWSAEESALETAGGIVQALPLLGDAPFLVINGDTWLDADYGALVHQPLGTDLAHLWLVPNPPQHPEGDFSLAADRVQDRPGLTFSGIGLYRPEAFALLAQGSRKLAPLLRDWMAQGRVGGSRLVGEWRDIGTVARLRALDDELAGSTN</sequence>
<dbReference type="NCBIfam" id="NF045761">
    <property type="entry name" value="NAMPUrTaseMurU"/>
    <property type="match status" value="1"/>
</dbReference>
<dbReference type="Pfam" id="PF00483">
    <property type="entry name" value="NTP_transferase"/>
    <property type="match status" value="1"/>
</dbReference>
<keyword evidence="1 4" id="KW-0808">Transferase</keyword>
<dbReference type="EC" id="2.7.7.99" evidence="4"/>
<protein>
    <submittedName>
        <fullName evidence="4">N-acetylmuramate alpha-1-phosphate uridylyltransferase MurU</fullName>
        <ecNumber evidence="4">2.7.7.99</ecNumber>
    </submittedName>
</protein>
<evidence type="ECO:0000259" key="3">
    <source>
        <dbReference type="Pfam" id="PF00483"/>
    </source>
</evidence>
<dbReference type="PANTHER" id="PTHR43584:SF8">
    <property type="entry name" value="N-ACETYLMURAMATE ALPHA-1-PHOSPHATE URIDYLYLTRANSFERASE"/>
    <property type="match status" value="1"/>
</dbReference>
<reference evidence="4 5" key="1">
    <citation type="submission" date="2024-09" db="EMBL/GenBank/DDBJ databases">
        <title>Aeromonas strains Genome sequencing and assembly.</title>
        <authorList>
            <person name="Hu X."/>
            <person name="Tang B."/>
        </authorList>
    </citation>
    <scope>NUCLEOTIDE SEQUENCE [LARGE SCALE GENOMIC DNA]</scope>
    <source>
        <strain evidence="4 5">NB23SCDHY001</strain>
    </source>
</reference>
<feature type="domain" description="Nucleotidyl transferase" evidence="3">
    <location>
        <begin position="2"/>
        <end position="120"/>
    </location>
</feature>
<dbReference type="InterPro" id="IPR050065">
    <property type="entry name" value="GlmU-like"/>
</dbReference>
<dbReference type="Proteomes" id="UP001630969">
    <property type="component" value="Unassembled WGS sequence"/>
</dbReference>
<keyword evidence="5" id="KW-1185">Reference proteome</keyword>
<dbReference type="CDD" id="cd06422">
    <property type="entry name" value="NTP_transferase_like_1"/>
    <property type="match status" value="1"/>
</dbReference>
<keyword evidence="2 4" id="KW-0548">Nucleotidyltransferase</keyword>
<dbReference type="Gene3D" id="3.90.550.10">
    <property type="entry name" value="Spore Coat Polysaccharide Biosynthesis Protein SpsA, Chain A"/>
    <property type="match status" value="1"/>
</dbReference>